<sequence length="157" mass="17741">MKKTYLSLSLLVFIPCSLYAKNPPQFQDYPAKTFVGKNQPLKLNAQSKKYRTLFTQMSQQKPNFAGQYVMETVGCGGGCSFALAFNAKTGQSFILPDTFADCYSVQKGFTQNDIFYQKDSHLVIAVGSRYGDQEKCETVYYLVENDQFKQIKMIAAK</sequence>
<name>A0A1Z9Z138_9GAMM</name>
<dbReference type="RefSeq" id="WP_087618833.1">
    <property type="nucleotide sequence ID" value="NZ_NEXX01000001.1"/>
</dbReference>
<accession>A0A1Z9Z138</accession>
<evidence type="ECO:0000256" key="1">
    <source>
        <dbReference type="SAM" id="SignalP"/>
    </source>
</evidence>
<evidence type="ECO:0000313" key="2">
    <source>
        <dbReference type="EMBL" id="OUY08198.1"/>
    </source>
</evidence>
<dbReference type="AlphaFoldDB" id="A0A1Z9Z138"/>
<feature type="signal peptide" evidence="1">
    <location>
        <begin position="1"/>
        <end position="20"/>
    </location>
</feature>
<protein>
    <submittedName>
        <fullName evidence="2">Uncharacterized protein</fullName>
    </submittedName>
</protein>
<dbReference type="OrthoDB" id="8757135at2"/>
<feature type="chain" id="PRO_5012532567" evidence="1">
    <location>
        <begin position="21"/>
        <end position="157"/>
    </location>
</feature>
<evidence type="ECO:0000313" key="3">
    <source>
        <dbReference type="Proteomes" id="UP000196536"/>
    </source>
</evidence>
<reference evidence="2 3" key="1">
    <citation type="submission" date="2017-05" db="EMBL/GenBank/DDBJ databases">
        <title>Acinetobacter populi ANC 5415 (= PBJ7), whole genome shotgun sequencing project.</title>
        <authorList>
            <person name="Nemec A."/>
            <person name="Radolfova-Krizova L."/>
        </authorList>
    </citation>
    <scope>NUCLEOTIDE SEQUENCE [LARGE SCALE GENOMIC DNA]</scope>
    <source>
        <strain evidence="2 3">PBJ7</strain>
    </source>
</reference>
<keyword evidence="1" id="KW-0732">Signal</keyword>
<dbReference type="EMBL" id="NEXX01000001">
    <property type="protein sequence ID" value="OUY08198.1"/>
    <property type="molecule type" value="Genomic_DNA"/>
</dbReference>
<proteinExistence type="predicted"/>
<comment type="caution">
    <text evidence="2">The sequence shown here is derived from an EMBL/GenBank/DDBJ whole genome shotgun (WGS) entry which is preliminary data.</text>
</comment>
<dbReference type="Proteomes" id="UP000196536">
    <property type="component" value="Unassembled WGS sequence"/>
</dbReference>
<organism evidence="2 3">
    <name type="scientific">Acinetobacter populi</name>
    <dbReference type="NCBI Taxonomy" id="1582270"/>
    <lineage>
        <taxon>Bacteria</taxon>
        <taxon>Pseudomonadati</taxon>
        <taxon>Pseudomonadota</taxon>
        <taxon>Gammaproteobacteria</taxon>
        <taxon>Moraxellales</taxon>
        <taxon>Moraxellaceae</taxon>
        <taxon>Acinetobacter</taxon>
    </lineage>
</organism>
<keyword evidence="3" id="KW-1185">Reference proteome</keyword>
<gene>
    <name evidence="2" type="ORF">CAP51_00825</name>
</gene>